<dbReference type="InterPro" id="IPR020846">
    <property type="entry name" value="MFS_dom"/>
</dbReference>
<dbReference type="PANTHER" id="PTHR11360:SF284">
    <property type="entry name" value="EG:103B4.3 PROTEIN-RELATED"/>
    <property type="match status" value="1"/>
</dbReference>
<accession>A0A427XN77</accession>
<evidence type="ECO:0000259" key="5">
    <source>
        <dbReference type="PROSITE" id="PS50850"/>
    </source>
</evidence>
<proteinExistence type="inferred from homology"/>
<keyword evidence="4" id="KW-0472">Membrane</keyword>
<dbReference type="AlphaFoldDB" id="A0A427XN77"/>
<dbReference type="GO" id="GO:0016020">
    <property type="term" value="C:membrane"/>
    <property type="evidence" value="ECO:0007669"/>
    <property type="project" value="UniProtKB-SubCell"/>
</dbReference>
<reference evidence="6 7" key="1">
    <citation type="submission" date="2018-11" db="EMBL/GenBank/DDBJ databases">
        <title>Genome sequence of Apiotrichum porosum DSM 27194.</title>
        <authorList>
            <person name="Aliyu H."/>
            <person name="Gorte O."/>
            <person name="Ochsenreither K."/>
        </authorList>
    </citation>
    <scope>NUCLEOTIDE SEQUENCE [LARGE SCALE GENOMIC DNA]</scope>
    <source>
        <strain evidence="6 7">DSM 27194</strain>
    </source>
</reference>
<evidence type="ECO:0000256" key="1">
    <source>
        <dbReference type="ARBA" id="ARBA00004141"/>
    </source>
</evidence>
<dbReference type="PROSITE" id="PS50850">
    <property type="entry name" value="MFS"/>
    <property type="match status" value="1"/>
</dbReference>
<feature type="transmembrane region" description="Helical" evidence="4">
    <location>
        <begin position="495"/>
        <end position="518"/>
    </location>
</feature>
<feature type="compositionally biased region" description="Low complexity" evidence="3">
    <location>
        <begin position="12"/>
        <end position="21"/>
    </location>
</feature>
<dbReference type="GO" id="GO:0022857">
    <property type="term" value="F:transmembrane transporter activity"/>
    <property type="evidence" value="ECO:0007669"/>
    <property type="project" value="InterPro"/>
</dbReference>
<feature type="transmembrane region" description="Helical" evidence="4">
    <location>
        <begin position="403"/>
        <end position="430"/>
    </location>
</feature>
<feature type="region of interest" description="Disordered" evidence="3">
    <location>
        <begin position="1"/>
        <end position="52"/>
    </location>
</feature>
<dbReference type="EMBL" id="RSCE01000008">
    <property type="protein sequence ID" value="RSH80283.1"/>
    <property type="molecule type" value="Genomic_DNA"/>
</dbReference>
<protein>
    <recommendedName>
        <fullName evidence="5">Major facilitator superfamily (MFS) profile domain-containing protein</fullName>
    </recommendedName>
</protein>
<comment type="subcellular location">
    <subcellularLocation>
        <location evidence="1">Membrane</location>
        <topology evidence="1">Multi-pass membrane protein</topology>
    </subcellularLocation>
</comment>
<evidence type="ECO:0000256" key="3">
    <source>
        <dbReference type="SAM" id="MobiDB-lite"/>
    </source>
</evidence>
<feature type="transmembrane region" description="Helical" evidence="4">
    <location>
        <begin position="324"/>
        <end position="345"/>
    </location>
</feature>
<keyword evidence="7" id="KW-1185">Reference proteome</keyword>
<dbReference type="GeneID" id="39593399"/>
<dbReference type="InterPro" id="IPR011701">
    <property type="entry name" value="MFS"/>
</dbReference>
<comment type="caution">
    <text evidence="6">The sequence shown here is derived from an EMBL/GenBank/DDBJ whole genome shotgun (WGS) entry which is preliminary data.</text>
</comment>
<dbReference type="SUPFAM" id="SSF103473">
    <property type="entry name" value="MFS general substrate transporter"/>
    <property type="match status" value="1"/>
</dbReference>
<feature type="compositionally biased region" description="Low complexity" evidence="3">
    <location>
        <begin position="87"/>
        <end position="103"/>
    </location>
</feature>
<dbReference type="Gene3D" id="1.20.1250.20">
    <property type="entry name" value="MFS general substrate transporter like domains"/>
    <property type="match status" value="2"/>
</dbReference>
<gene>
    <name evidence="6" type="ORF">EHS24_008856</name>
</gene>
<dbReference type="RefSeq" id="XP_028475230.1">
    <property type="nucleotide sequence ID" value="XM_028624158.1"/>
</dbReference>
<keyword evidence="4" id="KW-0812">Transmembrane</keyword>
<feature type="compositionally biased region" description="Pro residues" evidence="3">
    <location>
        <begin position="22"/>
        <end position="36"/>
    </location>
</feature>
<keyword evidence="4" id="KW-1133">Transmembrane helix</keyword>
<name>A0A427XN77_9TREE</name>
<feature type="domain" description="Major facilitator superfamily (MFS) profile" evidence="5">
    <location>
        <begin position="197"/>
        <end position="586"/>
    </location>
</feature>
<evidence type="ECO:0000313" key="6">
    <source>
        <dbReference type="EMBL" id="RSH80283.1"/>
    </source>
</evidence>
<dbReference type="Pfam" id="PF07690">
    <property type="entry name" value="MFS_1"/>
    <property type="match status" value="1"/>
</dbReference>
<comment type="similarity">
    <text evidence="2">Belongs to the major facilitator superfamily. Monocarboxylate porter (TC 2.A.1.13) family.</text>
</comment>
<dbReference type="InterPro" id="IPR036259">
    <property type="entry name" value="MFS_trans_sf"/>
</dbReference>
<evidence type="ECO:0000256" key="2">
    <source>
        <dbReference type="ARBA" id="ARBA00006727"/>
    </source>
</evidence>
<dbReference type="PANTHER" id="PTHR11360">
    <property type="entry name" value="MONOCARBOXYLATE TRANSPORTER"/>
    <property type="match status" value="1"/>
</dbReference>
<feature type="transmembrane region" description="Helical" evidence="4">
    <location>
        <begin position="357"/>
        <end position="376"/>
    </location>
</feature>
<evidence type="ECO:0000256" key="4">
    <source>
        <dbReference type="SAM" id="Phobius"/>
    </source>
</evidence>
<feature type="transmembrane region" description="Helical" evidence="4">
    <location>
        <begin position="442"/>
        <end position="462"/>
    </location>
</feature>
<dbReference type="OrthoDB" id="2213137at2759"/>
<dbReference type="Proteomes" id="UP000279236">
    <property type="component" value="Unassembled WGS sequence"/>
</dbReference>
<feature type="transmembrane region" description="Helical" evidence="4">
    <location>
        <begin position="468"/>
        <end position="488"/>
    </location>
</feature>
<organism evidence="6 7">
    <name type="scientific">Apiotrichum porosum</name>
    <dbReference type="NCBI Taxonomy" id="105984"/>
    <lineage>
        <taxon>Eukaryota</taxon>
        <taxon>Fungi</taxon>
        <taxon>Dikarya</taxon>
        <taxon>Basidiomycota</taxon>
        <taxon>Agaricomycotina</taxon>
        <taxon>Tremellomycetes</taxon>
        <taxon>Trichosporonales</taxon>
        <taxon>Trichosporonaceae</taxon>
        <taxon>Apiotrichum</taxon>
    </lineage>
</organism>
<sequence>MSTTTTLYHSGPASTQDAPTSTPTPAPTAPPIPPPDIISFFDPASAGGGGPLVRIATQHSARSLARERSRSGSTAVRPTLVPLTRCTTTSGRRGSSNTNGNGRPEAIAGSPTDEKFTAVFIEDDILNAGPKDTGSPAIHERVMVQKTHSGPSHDGEKGTLVLDVTASTPAKAEAGQAEVDEVDINIEAHVYPDGGYGWVVVACCTTLCALTNGWGMNYGVFQQYYAEYTFPTADTSVLSLAGTCQGFFLGATSFISGRMGDRFGFKRVMIIGAIVSWLGLFCCSFSKALWSTILCQGVITGIGQGIAFPLFMSLPSQWFYKKRGLASGIAMGGAGLGGGVSTLVVRKLLTAVGASKTLLIMSFVNLAGMLVSIALIRTRPTSPEASHGRGSLINVAAFKHSEFWSIAMSLVVGILGYGVPFTFLTQWVALHFPDASTMGMTAPLTILSFSVIVGRGLVGLAADKVGALNTYICVLVLSGVIQLSLWLTAKSYASVCVFGVMYGLVAPGYLGILPQIVVTLFGPAELASNVGLLLLFNSPGNLVAGPMGGAIYDATGRTTFKYMIITMGALQIVGGLIACWARFRTSPSLLARV</sequence>
<evidence type="ECO:0000313" key="7">
    <source>
        <dbReference type="Proteomes" id="UP000279236"/>
    </source>
</evidence>
<dbReference type="InterPro" id="IPR050327">
    <property type="entry name" value="Proton-linked_MCT"/>
</dbReference>
<feature type="transmembrane region" description="Helical" evidence="4">
    <location>
        <begin position="530"/>
        <end position="552"/>
    </location>
</feature>
<feature type="transmembrane region" description="Helical" evidence="4">
    <location>
        <begin position="564"/>
        <end position="583"/>
    </location>
</feature>
<feature type="region of interest" description="Disordered" evidence="3">
    <location>
        <begin position="85"/>
        <end position="110"/>
    </location>
</feature>
<feature type="region of interest" description="Disordered" evidence="3">
    <location>
        <begin position="60"/>
        <end position="79"/>
    </location>
</feature>
<feature type="transmembrane region" description="Helical" evidence="4">
    <location>
        <begin position="268"/>
        <end position="286"/>
    </location>
</feature>
<feature type="transmembrane region" description="Helical" evidence="4">
    <location>
        <begin position="293"/>
        <end position="312"/>
    </location>
</feature>